<dbReference type="EMBL" id="JZWS03000001">
    <property type="protein sequence ID" value="MEW9490717.1"/>
    <property type="molecule type" value="Genomic_DNA"/>
</dbReference>
<evidence type="ECO:0000313" key="1">
    <source>
        <dbReference type="EMBL" id="MEW9490717.1"/>
    </source>
</evidence>
<gene>
    <name evidence="1" type="ORF">TQ35_0000650</name>
</gene>
<evidence type="ECO:0000313" key="2">
    <source>
        <dbReference type="Proteomes" id="UP000053480"/>
    </source>
</evidence>
<comment type="caution">
    <text evidence="1">The sequence shown here is derived from an EMBL/GenBank/DDBJ whole genome shotgun (WGS) entry which is preliminary data.</text>
</comment>
<name>A0ACC6TLI4_9CREN</name>
<accession>A0ACC6TLI4</accession>
<proteinExistence type="predicted"/>
<keyword evidence="1" id="KW-0687">Ribonucleoprotein</keyword>
<keyword evidence="1" id="KW-0689">Ribosomal protein</keyword>
<sequence>MASGPNYKVKFRRRREGKTNYYRRYVYVLSKATRLVIRITNKYVVAQIVKFDPKGDKTVVMAHSIELAKKFGWKGDTNNTSAAYLTGYLLGLRARKAGVESAVLDIGLFTPTVGSKIFYAAKGAVDAGLKLPLGEDLKFDEDRIKGAHVAEYASKLETENPEKFNRIFSGYLKRGLNPKDLVAHFQEVLNKIKTGEK</sequence>
<reference evidence="1" key="1">
    <citation type="submission" date="2024-07" db="EMBL/GenBank/DDBJ databases">
        <title>Metagenome and Metagenome-Assembled Genomes of Archaea from a hot spring from the geothermal field of Los Azufres, Mexico.</title>
        <authorList>
            <person name="Marin-Paredes R."/>
            <person name="Martinez-Romero E."/>
            <person name="Servin-Garciduenas L.E."/>
        </authorList>
    </citation>
    <scope>NUCLEOTIDE SEQUENCE</scope>
    <source>
        <strain evidence="1">AZ1-454</strain>
    </source>
</reference>
<dbReference type="Proteomes" id="UP000053480">
    <property type="component" value="Unassembled WGS sequence"/>
</dbReference>
<protein>
    <submittedName>
        <fullName evidence="1">50S ribosomal protein L18</fullName>
    </submittedName>
</protein>
<organism evidence="1 2">
    <name type="scientific">Candidatus Aramenus sulfurataquae</name>
    <dbReference type="NCBI Taxonomy" id="1326980"/>
    <lineage>
        <taxon>Archaea</taxon>
        <taxon>Thermoproteota</taxon>
        <taxon>Thermoprotei</taxon>
        <taxon>Sulfolobales</taxon>
        <taxon>Sulfolobaceae</taxon>
        <taxon>Candidatus Aramenus</taxon>
    </lineage>
</organism>